<dbReference type="Proteomes" id="UP000028521">
    <property type="component" value="Unassembled WGS sequence"/>
</dbReference>
<sequence length="241" mass="27253">MCTVTLIPKGKTDFILTSSRDEAPDRETLPPDFYVEGQTTLLYPKDKLAGGTWLGASEKQRVICLLNGGFSKHQRAASYTMSRGVVVKALLVADHLEDAVKTFHFKGIEPFTIVVVDWSVGLRFFELVWDGETSYFKALPLAPRIWSSSTLYTPEMKLARESWFADFKKSHTLEARTLLEFHKTTHLDNKTYGVVMDRGVVRTTSITQVAKTDDVLQMVYNDLKKEEPITTTFPVMGNAYE</sequence>
<evidence type="ECO:0000313" key="1">
    <source>
        <dbReference type="EMBL" id="KFB00377.1"/>
    </source>
</evidence>
<reference evidence="2" key="2">
    <citation type="submission" date="2014-07" db="EMBL/GenBank/DDBJ databases">
        <title>Genome sequence of Mangrovimonas yunxiaonensis.</title>
        <authorList>
            <person name="Li Y."/>
            <person name="Zheng T."/>
        </authorList>
    </citation>
    <scope>NUCLEOTIDE SEQUENCE [LARGE SCALE GENOMIC DNA]</scope>
    <source>
        <strain evidence="2">LY01</strain>
    </source>
</reference>
<dbReference type="Pfam" id="PF05742">
    <property type="entry name" value="TANGO2"/>
    <property type="match status" value="1"/>
</dbReference>
<evidence type="ECO:0008006" key="3">
    <source>
        <dbReference type="Google" id="ProtNLM"/>
    </source>
</evidence>
<dbReference type="PANTHER" id="PTHR17985:SF8">
    <property type="entry name" value="TRANSPORT AND GOLGI ORGANIZATION PROTEIN 2 HOMOLOG"/>
    <property type="match status" value="1"/>
</dbReference>
<proteinExistence type="predicted"/>
<evidence type="ECO:0000313" key="2">
    <source>
        <dbReference type="Proteomes" id="UP000028521"/>
    </source>
</evidence>
<comment type="caution">
    <text evidence="1">The sequence shown here is derived from an EMBL/GenBank/DDBJ whole genome shotgun (WGS) entry which is preliminary data.</text>
</comment>
<dbReference type="OrthoDB" id="4380123at2"/>
<dbReference type="eggNOG" id="COG3332">
    <property type="taxonomic scope" value="Bacteria"/>
</dbReference>
<reference evidence="1 2" key="1">
    <citation type="journal article" date="2014" name="Genome Announc.">
        <title>Draft Genome Sequence of the Algicidal Bacterium Mangrovimonas yunxiaonensis Strain LY01.</title>
        <authorList>
            <person name="Li Y."/>
            <person name="Zhu H."/>
            <person name="Li C."/>
            <person name="Zhang H."/>
            <person name="Chen Z."/>
            <person name="Zheng W."/>
            <person name="Xu H."/>
            <person name="Zheng T."/>
        </authorList>
    </citation>
    <scope>NUCLEOTIDE SEQUENCE [LARGE SCALE GENOMIC DNA]</scope>
    <source>
        <strain evidence="1 2">LY01</strain>
    </source>
</reference>
<dbReference type="STRING" id="1197477.IA57_07790"/>
<dbReference type="AlphaFoldDB" id="A0A084TI41"/>
<dbReference type="EMBL" id="JPFK01000007">
    <property type="protein sequence ID" value="KFB00377.1"/>
    <property type="molecule type" value="Genomic_DNA"/>
</dbReference>
<name>A0A084TI41_9FLAO</name>
<organism evidence="1 2">
    <name type="scientific">Mangrovimonas yunxiaonensis</name>
    <dbReference type="NCBI Taxonomy" id="1197477"/>
    <lineage>
        <taxon>Bacteria</taxon>
        <taxon>Pseudomonadati</taxon>
        <taxon>Bacteroidota</taxon>
        <taxon>Flavobacteriia</taxon>
        <taxon>Flavobacteriales</taxon>
        <taxon>Flavobacteriaceae</taxon>
        <taxon>Mangrovimonas</taxon>
    </lineage>
</organism>
<gene>
    <name evidence="1" type="ORF">IA57_07790</name>
</gene>
<dbReference type="InterPro" id="IPR008551">
    <property type="entry name" value="TANGO2"/>
</dbReference>
<dbReference type="RefSeq" id="WP_036121536.1">
    <property type="nucleotide sequence ID" value="NZ_BMET01000001.1"/>
</dbReference>
<protein>
    <recommendedName>
        <fullName evidence="3">NRDE family protein</fullName>
    </recommendedName>
</protein>
<keyword evidence="2" id="KW-1185">Reference proteome</keyword>
<dbReference type="PANTHER" id="PTHR17985">
    <property type="entry name" value="SER/THR-RICH PROTEIN T10 IN DGCR REGION"/>
    <property type="match status" value="1"/>
</dbReference>
<accession>A0A084TI41</accession>